<proteinExistence type="predicted"/>
<dbReference type="OrthoDB" id="30417at2759"/>
<feature type="compositionally biased region" description="Polar residues" evidence="2">
    <location>
        <begin position="240"/>
        <end position="261"/>
    </location>
</feature>
<reference evidence="3" key="1">
    <citation type="journal article" date="2020" name="Stud. Mycol.">
        <title>101 Dothideomycetes genomes: a test case for predicting lifestyles and emergence of pathogens.</title>
        <authorList>
            <person name="Haridas S."/>
            <person name="Albert R."/>
            <person name="Binder M."/>
            <person name="Bloem J."/>
            <person name="Labutti K."/>
            <person name="Salamov A."/>
            <person name="Andreopoulos B."/>
            <person name="Baker S."/>
            <person name="Barry K."/>
            <person name="Bills G."/>
            <person name="Bluhm B."/>
            <person name="Cannon C."/>
            <person name="Castanera R."/>
            <person name="Culley D."/>
            <person name="Daum C."/>
            <person name="Ezra D."/>
            <person name="Gonzalez J."/>
            <person name="Henrissat B."/>
            <person name="Kuo A."/>
            <person name="Liang C."/>
            <person name="Lipzen A."/>
            <person name="Lutzoni F."/>
            <person name="Magnuson J."/>
            <person name="Mondo S."/>
            <person name="Nolan M."/>
            <person name="Ohm R."/>
            <person name="Pangilinan J."/>
            <person name="Park H.-J."/>
            <person name="Ramirez L."/>
            <person name="Alfaro M."/>
            <person name="Sun H."/>
            <person name="Tritt A."/>
            <person name="Yoshinaga Y."/>
            <person name="Zwiers L.-H."/>
            <person name="Turgeon B."/>
            <person name="Goodwin S."/>
            <person name="Spatafora J."/>
            <person name="Crous P."/>
            <person name="Grigoriev I."/>
        </authorList>
    </citation>
    <scope>NUCLEOTIDE SEQUENCE</scope>
    <source>
        <strain evidence="3">CBS 480.64</strain>
    </source>
</reference>
<feature type="coiled-coil region" evidence="1">
    <location>
        <begin position="272"/>
        <end position="332"/>
    </location>
</feature>
<evidence type="ECO:0000313" key="3">
    <source>
        <dbReference type="EMBL" id="KAF2860963.1"/>
    </source>
</evidence>
<keyword evidence="1" id="KW-0175">Coiled coil</keyword>
<name>A0A6A7C0P3_9PEZI</name>
<organism evidence="3 4">
    <name type="scientific">Piedraia hortae CBS 480.64</name>
    <dbReference type="NCBI Taxonomy" id="1314780"/>
    <lineage>
        <taxon>Eukaryota</taxon>
        <taxon>Fungi</taxon>
        <taxon>Dikarya</taxon>
        <taxon>Ascomycota</taxon>
        <taxon>Pezizomycotina</taxon>
        <taxon>Dothideomycetes</taxon>
        <taxon>Dothideomycetidae</taxon>
        <taxon>Capnodiales</taxon>
        <taxon>Piedraiaceae</taxon>
        <taxon>Piedraia</taxon>
    </lineage>
</organism>
<feature type="region of interest" description="Disordered" evidence="2">
    <location>
        <begin position="1"/>
        <end position="34"/>
    </location>
</feature>
<protein>
    <submittedName>
        <fullName evidence="3">Uncharacterized protein</fullName>
    </submittedName>
</protein>
<evidence type="ECO:0000256" key="1">
    <source>
        <dbReference type="SAM" id="Coils"/>
    </source>
</evidence>
<evidence type="ECO:0000313" key="4">
    <source>
        <dbReference type="Proteomes" id="UP000799421"/>
    </source>
</evidence>
<evidence type="ECO:0000256" key="2">
    <source>
        <dbReference type="SAM" id="MobiDB-lite"/>
    </source>
</evidence>
<gene>
    <name evidence="3" type="ORF">K470DRAFT_215944</name>
</gene>
<feature type="region of interest" description="Disordered" evidence="2">
    <location>
        <begin position="240"/>
        <end position="266"/>
    </location>
</feature>
<accession>A0A6A7C0P3</accession>
<dbReference type="Proteomes" id="UP000799421">
    <property type="component" value="Unassembled WGS sequence"/>
</dbReference>
<dbReference type="EMBL" id="MU005976">
    <property type="protein sequence ID" value="KAF2860963.1"/>
    <property type="molecule type" value="Genomic_DNA"/>
</dbReference>
<dbReference type="AlphaFoldDB" id="A0A6A7C0P3"/>
<feature type="compositionally biased region" description="Basic and acidic residues" evidence="2">
    <location>
        <begin position="17"/>
        <end position="34"/>
    </location>
</feature>
<sequence length="333" mass="36587">MPRRPVGGKNMQTRRTYSAEELRKLKSRMSEPRLSETIDELDGDDAEIVKEHVLRGARSFAARSNKSRQSTLRIRKENSGMRTASSGRPPSSLFRAPEPMNSVDHLVPAGQTVQAGPDNLRPSPTPSLRRKKIESLVQTHGSPPHVRVTAGGRVVPSEQSPLCHPRYGYSAIKANGGLIKFAPNHPMGKAQWTRATQNGFVAQDTNGCLCQIVGGAIMPLTEVDGALRLYLPAPNLQITQSGPSNASLTNGNQQRSQSPNGNLLEPSPSVQIKALEQEYAKLEAESKEIDKTEAIHSRTMNKSAKDALYTKRRELVTRMDSIRRALKSLKDKS</sequence>
<feature type="non-terminal residue" evidence="3">
    <location>
        <position position="333"/>
    </location>
</feature>
<keyword evidence="4" id="KW-1185">Reference proteome</keyword>